<evidence type="ECO:0000313" key="1">
    <source>
        <dbReference type="EMBL" id="ATA22387.1"/>
    </source>
</evidence>
<dbReference type="GO" id="GO:0003924">
    <property type="term" value="F:GTPase activity"/>
    <property type="evidence" value="ECO:0007669"/>
    <property type="project" value="InterPro"/>
</dbReference>
<dbReference type="Gene3D" id="3.40.50.300">
    <property type="entry name" value="P-loop containing nucleotide triphosphate hydrolases"/>
    <property type="match status" value="1"/>
</dbReference>
<dbReference type="KEGG" id="gqu:AWC35_07905"/>
<keyword evidence="2" id="KW-1185">Reference proteome</keyword>
<sequence>MKDYKVILVGRSGSGKTTAIRSVSEISVVSTDVRASDRCATDKETTTVGFDYGELTVPGGQNRMRLYGAPGQERFTFMREILERGSVGLLLLVDNHRPDPLEETRGWLRALKSGPIVGKAIVLLGIVKCDLSPLPDVEQYKKLLREEGLFFPVAMLDARRPESVLLLLKALFYQLERARDKEV</sequence>
<proteinExistence type="predicted"/>
<gene>
    <name evidence="1" type="ORF">AWC35_07905</name>
</gene>
<keyword evidence="1" id="KW-0067">ATP-binding</keyword>
<dbReference type="Pfam" id="PF00071">
    <property type="entry name" value="Ras"/>
    <property type="match status" value="1"/>
</dbReference>
<dbReference type="OrthoDB" id="4319884at2"/>
<evidence type="ECO:0000313" key="2">
    <source>
        <dbReference type="Proteomes" id="UP000217182"/>
    </source>
</evidence>
<dbReference type="SUPFAM" id="SSF52540">
    <property type="entry name" value="P-loop containing nucleoside triphosphate hydrolases"/>
    <property type="match status" value="1"/>
</dbReference>
<dbReference type="GO" id="GO:0005524">
    <property type="term" value="F:ATP binding"/>
    <property type="evidence" value="ECO:0007669"/>
    <property type="project" value="UniProtKB-KW"/>
</dbReference>
<dbReference type="PRINTS" id="PR00449">
    <property type="entry name" value="RASTRNSFRMNG"/>
</dbReference>
<protein>
    <submittedName>
        <fullName evidence="1">ATP-binding protein</fullName>
    </submittedName>
</protein>
<dbReference type="CDD" id="cd00882">
    <property type="entry name" value="Ras_like_GTPase"/>
    <property type="match status" value="1"/>
</dbReference>
<dbReference type="InterPro" id="IPR001806">
    <property type="entry name" value="Small_GTPase"/>
</dbReference>
<dbReference type="PANTHER" id="PTHR42708:SF1">
    <property type="entry name" value="GLIDING MOTILITY PROTEIN MGLA"/>
    <property type="match status" value="1"/>
</dbReference>
<dbReference type="Proteomes" id="UP000217182">
    <property type="component" value="Chromosome"/>
</dbReference>
<dbReference type="AlphaFoldDB" id="A0A250B8D1"/>
<dbReference type="InterPro" id="IPR027417">
    <property type="entry name" value="P-loop_NTPase"/>
</dbReference>
<dbReference type="InterPro" id="IPR052705">
    <property type="entry name" value="Gliding_Motility_GTPase"/>
</dbReference>
<reference evidence="1 2" key="1">
    <citation type="submission" date="2016-01" db="EMBL/GenBank/DDBJ databases">
        <authorList>
            <person name="Oliw E.H."/>
        </authorList>
    </citation>
    <scope>NUCLEOTIDE SEQUENCE [LARGE SCALE GENOMIC DNA]</scope>
    <source>
        <strain evidence="1 2">FRB97</strain>
    </source>
</reference>
<accession>A0A250B8D1</accession>
<name>A0A250B8D1_9GAMM</name>
<dbReference type="PANTHER" id="PTHR42708">
    <property type="entry name" value="ATP/GTP-BINDING PROTEIN-RELATED"/>
    <property type="match status" value="1"/>
</dbReference>
<keyword evidence="1" id="KW-0547">Nucleotide-binding</keyword>
<dbReference type="GO" id="GO:0005525">
    <property type="term" value="F:GTP binding"/>
    <property type="evidence" value="ECO:0007669"/>
    <property type="project" value="InterPro"/>
</dbReference>
<dbReference type="EMBL" id="CP014136">
    <property type="protein sequence ID" value="ATA22387.1"/>
    <property type="molecule type" value="Genomic_DNA"/>
</dbReference>
<organism evidence="1 2">
    <name type="scientific">Gibbsiella quercinecans</name>
    <dbReference type="NCBI Taxonomy" id="929813"/>
    <lineage>
        <taxon>Bacteria</taxon>
        <taxon>Pseudomonadati</taxon>
        <taxon>Pseudomonadota</taxon>
        <taxon>Gammaproteobacteria</taxon>
        <taxon>Enterobacterales</taxon>
        <taxon>Yersiniaceae</taxon>
        <taxon>Gibbsiella</taxon>
    </lineage>
</organism>